<evidence type="ECO:0000256" key="1">
    <source>
        <dbReference type="ARBA" id="ARBA00023239"/>
    </source>
</evidence>
<organism evidence="3 5">
    <name type="scientific">Chitinophaga oryzae</name>
    <dbReference type="NCBI Taxonomy" id="2725414"/>
    <lineage>
        <taxon>Bacteria</taxon>
        <taxon>Pseudomonadati</taxon>
        <taxon>Bacteroidota</taxon>
        <taxon>Chitinophagia</taxon>
        <taxon>Chitinophagales</taxon>
        <taxon>Chitinophagaceae</taxon>
        <taxon>Chitinophaga</taxon>
    </lineage>
</organism>
<accession>A0AAE6ZFJ4</accession>
<keyword evidence="6" id="KW-1185">Reference proteome</keyword>
<feature type="domain" description="Amidohydrolase-related" evidence="2">
    <location>
        <begin position="47"/>
        <end position="360"/>
    </location>
</feature>
<proteinExistence type="predicted"/>
<evidence type="ECO:0000313" key="5">
    <source>
        <dbReference type="Proteomes" id="UP000502421"/>
    </source>
</evidence>
<name>A0AAE6ZFJ4_9BACT</name>
<dbReference type="GO" id="GO:0016787">
    <property type="term" value="F:hydrolase activity"/>
    <property type="evidence" value="ECO:0007669"/>
    <property type="project" value="InterPro"/>
</dbReference>
<reference evidence="3 6" key="2">
    <citation type="submission" date="2020-09" db="EMBL/GenBank/DDBJ databases">
        <authorList>
            <person name="Kittiwongwattana C."/>
        </authorList>
    </citation>
    <scope>NUCLEOTIDE SEQUENCE</scope>
    <source>
        <strain evidence="4 6">1303</strain>
        <strain evidence="3">1310</strain>
    </source>
</reference>
<gene>
    <name evidence="4" type="ORF">HF324_04310</name>
    <name evidence="3" type="ORF">HF329_04605</name>
</gene>
<dbReference type="InterPro" id="IPR006680">
    <property type="entry name" value="Amidohydro-rel"/>
</dbReference>
<dbReference type="Pfam" id="PF04909">
    <property type="entry name" value="Amidohydro_2"/>
    <property type="match status" value="1"/>
</dbReference>
<dbReference type="RefSeq" id="WP_168802895.1">
    <property type="nucleotide sequence ID" value="NZ_CP051204.2"/>
</dbReference>
<sequence length="362" mass="41757">MDLEKVKPKPFENAALSPENIRLNDYRPVSIFNIPQTDVRRASFPVIDMHTHAWQLQLDVSQWVSRMDAANIEKSVVLTFETGAGFDAVVQQYAKYADRFDLWCGFDYTGYDQGDDSWTDHAVAELERCYRMGAKGVGELGDKGVGEFYSRPVAGYGLHLDDPRMKPLFRKCGELKMPVNIHIADPMWMYLPMDAQNDGLMNAYEWRIDPAQPGLLDHGALLQTFENVVRNHPETMFIACHFANCTYDLNIVARLLDTYPNLYVDNAARFAETATIPRVAKAFYERYQDRLLFGTDLGYDLEMNMEYAAKFYQVAFRIMESTDDHFYEHGIFTYHWPLYGLGLSPQVLEKIYRLNALKLLQQ</sequence>
<dbReference type="GO" id="GO:0005737">
    <property type="term" value="C:cytoplasm"/>
    <property type="evidence" value="ECO:0007669"/>
    <property type="project" value="TreeGrafter"/>
</dbReference>
<dbReference type="GO" id="GO:0016831">
    <property type="term" value="F:carboxy-lyase activity"/>
    <property type="evidence" value="ECO:0007669"/>
    <property type="project" value="InterPro"/>
</dbReference>
<dbReference type="SUPFAM" id="SSF51556">
    <property type="entry name" value="Metallo-dependent hydrolases"/>
    <property type="match status" value="1"/>
</dbReference>
<evidence type="ECO:0000313" key="4">
    <source>
        <dbReference type="EMBL" id="QJB37117.1"/>
    </source>
</evidence>
<dbReference type="KEGG" id="coy:HF329_04605"/>
<evidence type="ECO:0000313" key="6">
    <source>
        <dbReference type="Proteomes" id="UP000503144"/>
    </source>
</evidence>
<dbReference type="GO" id="GO:0019748">
    <property type="term" value="P:secondary metabolic process"/>
    <property type="evidence" value="ECO:0007669"/>
    <property type="project" value="TreeGrafter"/>
</dbReference>
<dbReference type="PANTHER" id="PTHR21240">
    <property type="entry name" value="2-AMINO-3-CARBOXYLMUCONATE-6-SEMIALDEHYDE DECARBOXYLASE"/>
    <property type="match status" value="1"/>
</dbReference>
<dbReference type="InterPro" id="IPR032465">
    <property type="entry name" value="ACMSD"/>
</dbReference>
<dbReference type="PANTHER" id="PTHR21240:SF28">
    <property type="entry name" value="ISO-OROTATE DECARBOXYLASE (EUROFUNG)"/>
    <property type="match status" value="1"/>
</dbReference>
<dbReference type="InterPro" id="IPR032466">
    <property type="entry name" value="Metal_Hydrolase"/>
</dbReference>
<reference evidence="5 6" key="1">
    <citation type="submission" date="2020-04" db="EMBL/GenBank/DDBJ databases">
        <authorList>
            <person name="Kittiwongwattana C."/>
        </authorList>
    </citation>
    <scope>NUCLEOTIDE SEQUENCE [LARGE SCALE GENOMIC DNA]</scope>
    <source>
        <strain evidence="6">1303</strain>
        <strain evidence="5">1310</strain>
    </source>
</reference>
<dbReference type="EMBL" id="CP051204">
    <property type="protein sequence ID" value="QJB37117.1"/>
    <property type="molecule type" value="Genomic_DNA"/>
</dbReference>
<dbReference type="EMBL" id="CP051205">
    <property type="protein sequence ID" value="QJB30617.1"/>
    <property type="molecule type" value="Genomic_DNA"/>
</dbReference>
<dbReference type="AlphaFoldDB" id="A0AAE6ZFJ4"/>
<dbReference type="Gene3D" id="3.20.20.140">
    <property type="entry name" value="Metal-dependent hydrolases"/>
    <property type="match status" value="1"/>
</dbReference>
<dbReference type="Proteomes" id="UP000503144">
    <property type="component" value="Chromosome"/>
</dbReference>
<dbReference type="Proteomes" id="UP000502421">
    <property type="component" value="Chromosome"/>
</dbReference>
<protein>
    <submittedName>
        <fullName evidence="3">Amidohydrolase family protein</fullName>
    </submittedName>
</protein>
<keyword evidence="1" id="KW-0456">Lyase</keyword>
<evidence type="ECO:0000259" key="2">
    <source>
        <dbReference type="Pfam" id="PF04909"/>
    </source>
</evidence>
<evidence type="ECO:0000313" key="3">
    <source>
        <dbReference type="EMBL" id="QJB30617.1"/>
    </source>
</evidence>